<name>A0A0N5ASJ5_9BILA</name>
<accession>A0A0N5ASJ5</accession>
<keyword evidence="5" id="KW-1185">Reference proteome</keyword>
<sequence length="461" mass="53696">MKTSLVDDTRTDSPVPSWFEGARHIEDIAGADDIVEDRELWYERRTYKERLKTVSYAVVMCLNLGIEPPDMMRRQVPCGKLECWVDPQGMSPQKAVQQIVKNIQATYERWQPRARLRFYFLLKCINLYLFLYTSLILPLFKIATDPTVDEVRRLCQGMRRNAKDERVLFHYNGHGVPKPTENGELWVFNTSFTQLEGVFFLNWEVEEVKTEAVIAVKSFSRFAGDQEKEWVKQLDEHMETRSPPLPEIQAWMSIDERASAFGFPRKPNYRDCIHLAACAEDEYLPIDPDLPADLFTSCLTTPIKTSILWHILKNGLKDSFPVSNLDRIIPGEVSDRRSILGELNWIFTAITDTIAWDALSKELFQKIFRLDLVLASLCRSFLLADRVMLAYNRHVVSEPRLPSLHDHPLWDAWDFTLDHCLDRIRGVALQNSNVIWNLGKELHFVRTSLRYNSKYIVFFML</sequence>
<organism evidence="5 6">
    <name type="scientific">Syphacia muris</name>
    <dbReference type="NCBI Taxonomy" id="451379"/>
    <lineage>
        <taxon>Eukaryota</taxon>
        <taxon>Metazoa</taxon>
        <taxon>Ecdysozoa</taxon>
        <taxon>Nematoda</taxon>
        <taxon>Chromadorea</taxon>
        <taxon>Rhabditida</taxon>
        <taxon>Spirurina</taxon>
        <taxon>Oxyuridomorpha</taxon>
        <taxon>Oxyuroidea</taxon>
        <taxon>Oxyuridae</taxon>
        <taxon>Syphacia</taxon>
    </lineage>
</organism>
<dbReference type="GO" id="GO:0009267">
    <property type="term" value="P:cellular response to starvation"/>
    <property type="evidence" value="ECO:0007669"/>
    <property type="project" value="TreeGrafter"/>
</dbReference>
<dbReference type="GO" id="GO:0010506">
    <property type="term" value="P:regulation of autophagy"/>
    <property type="evidence" value="ECO:0007669"/>
    <property type="project" value="TreeGrafter"/>
</dbReference>
<keyword evidence="2" id="KW-0677">Repeat</keyword>
<feature type="domain" description="Raptor N-terminal CASPase-like" evidence="4">
    <location>
        <begin position="50"/>
        <end position="204"/>
    </location>
</feature>
<dbReference type="PRINTS" id="PR01547">
    <property type="entry name" value="YEAST176DUF"/>
</dbReference>
<dbReference type="Proteomes" id="UP000046393">
    <property type="component" value="Unplaced"/>
</dbReference>
<proteinExistence type="predicted"/>
<dbReference type="GO" id="GO:0030307">
    <property type="term" value="P:positive regulation of cell growth"/>
    <property type="evidence" value="ECO:0007669"/>
    <property type="project" value="TreeGrafter"/>
</dbReference>
<evidence type="ECO:0000256" key="2">
    <source>
        <dbReference type="ARBA" id="ARBA00022737"/>
    </source>
</evidence>
<dbReference type="SMART" id="SM01302">
    <property type="entry name" value="Raptor_N"/>
    <property type="match status" value="1"/>
</dbReference>
<dbReference type="InterPro" id="IPR004083">
    <property type="entry name" value="Raptor"/>
</dbReference>
<evidence type="ECO:0000256" key="1">
    <source>
        <dbReference type="ARBA" id="ARBA00022574"/>
    </source>
</evidence>
<dbReference type="AlphaFoldDB" id="A0A0N5ASJ5"/>
<evidence type="ECO:0000256" key="3">
    <source>
        <dbReference type="SAM" id="Phobius"/>
    </source>
</evidence>
<dbReference type="GO" id="GO:0038202">
    <property type="term" value="P:TORC1 signaling"/>
    <property type="evidence" value="ECO:0007669"/>
    <property type="project" value="TreeGrafter"/>
</dbReference>
<reference evidence="6" key="1">
    <citation type="submission" date="2017-02" db="UniProtKB">
        <authorList>
            <consortium name="WormBaseParasite"/>
        </authorList>
    </citation>
    <scope>IDENTIFICATION</scope>
</reference>
<keyword evidence="1" id="KW-0853">WD repeat</keyword>
<dbReference type="GO" id="GO:0071230">
    <property type="term" value="P:cellular response to amino acid stimulus"/>
    <property type="evidence" value="ECO:0007669"/>
    <property type="project" value="TreeGrafter"/>
</dbReference>
<dbReference type="WBParaSite" id="SMUV_0000776401-mRNA-1">
    <property type="protein sequence ID" value="SMUV_0000776401-mRNA-1"/>
    <property type="gene ID" value="SMUV_0000776401"/>
</dbReference>
<dbReference type="GO" id="GO:0031931">
    <property type="term" value="C:TORC1 complex"/>
    <property type="evidence" value="ECO:0007669"/>
    <property type="project" value="InterPro"/>
</dbReference>
<dbReference type="PANTHER" id="PTHR12848:SF16">
    <property type="entry name" value="REGULATORY-ASSOCIATED PROTEIN OF MTOR"/>
    <property type="match status" value="1"/>
</dbReference>
<evidence type="ECO:0000259" key="4">
    <source>
        <dbReference type="SMART" id="SM01302"/>
    </source>
</evidence>
<evidence type="ECO:0000313" key="6">
    <source>
        <dbReference type="WBParaSite" id="SMUV_0000776401-mRNA-1"/>
    </source>
</evidence>
<dbReference type="PANTHER" id="PTHR12848">
    <property type="entry name" value="REGULATORY-ASSOCIATED PROTEIN OF MTOR"/>
    <property type="match status" value="1"/>
</dbReference>
<protein>
    <submittedName>
        <fullName evidence="6">Raptor_N domain-containing protein</fullName>
    </submittedName>
</protein>
<keyword evidence="3" id="KW-0472">Membrane</keyword>
<feature type="transmembrane region" description="Helical" evidence="3">
    <location>
        <begin position="118"/>
        <end position="140"/>
    </location>
</feature>
<dbReference type="Pfam" id="PF14538">
    <property type="entry name" value="Raptor_N"/>
    <property type="match status" value="2"/>
</dbReference>
<keyword evidence="3" id="KW-1133">Transmembrane helix</keyword>
<dbReference type="InterPro" id="IPR029347">
    <property type="entry name" value="Raptor_N"/>
</dbReference>
<dbReference type="GO" id="GO:0030674">
    <property type="term" value="F:protein-macromolecule adaptor activity"/>
    <property type="evidence" value="ECO:0007669"/>
    <property type="project" value="TreeGrafter"/>
</dbReference>
<evidence type="ECO:0000313" key="5">
    <source>
        <dbReference type="Proteomes" id="UP000046393"/>
    </source>
</evidence>
<keyword evidence="3" id="KW-0812">Transmembrane</keyword>
<dbReference type="STRING" id="451379.A0A0N5ASJ5"/>
<dbReference type="GO" id="GO:0005737">
    <property type="term" value="C:cytoplasm"/>
    <property type="evidence" value="ECO:0007669"/>
    <property type="project" value="TreeGrafter"/>
</dbReference>